<gene>
    <name evidence="3" type="ORF">D8674_014779</name>
</gene>
<dbReference type="SUPFAM" id="SSF50129">
    <property type="entry name" value="GroES-like"/>
    <property type="match status" value="1"/>
</dbReference>
<dbReference type="InterPro" id="IPR041694">
    <property type="entry name" value="ADH_N_2"/>
</dbReference>
<accession>A0A5N5H0M2</accession>
<evidence type="ECO:0000313" key="3">
    <source>
        <dbReference type="EMBL" id="KAB2618910.1"/>
    </source>
</evidence>
<reference evidence="4" key="2">
    <citation type="submission" date="2019-10" db="EMBL/GenBank/DDBJ databases">
        <title>A de novo genome assembly of a pear dwarfing rootstock.</title>
        <authorList>
            <person name="Wang F."/>
            <person name="Wang J."/>
            <person name="Li S."/>
            <person name="Zhang Y."/>
            <person name="Fang M."/>
            <person name="Ma L."/>
            <person name="Zhao Y."/>
            <person name="Jiang S."/>
        </authorList>
    </citation>
    <scope>NUCLEOTIDE SEQUENCE [LARGE SCALE GENOMIC DNA]</scope>
</reference>
<dbReference type="GO" id="GO:0032440">
    <property type="term" value="F:2-alkenal reductase [NAD(P)H] activity"/>
    <property type="evidence" value="ECO:0007669"/>
    <property type="project" value="TreeGrafter"/>
</dbReference>
<reference evidence="3 4" key="3">
    <citation type="submission" date="2019-11" db="EMBL/GenBank/DDBJ databases">
        <title>A de novo genome assembly of a pear dwarfing rootstock.</title>
        <authorList>
            <person name="Wang F."/>
            <person name="Wang J."/>
            <person name="Li S."/>
            <person name="Zhang Y."/>
            <person name="Fang M."/>
            <person name="Ma L."/>
            <person name="Zhao Y."/>
            <person name="Jiang S."/>
        </authorList>
    </citation>
    <scope>NUCLEOTIDE SEQUENCE [LARGE SCALE GENOMIC DNA]</scope>
    <source>
        <strain evidence="3">S2</strain>
        <tissue evidence="3">Leaf</tissue>
    </source>
</reference>
<sequence length="169" mass="18147">MAGNCDEYDGAILAKNLYLSCDSCMRGVKHSDASTTAQDRIVFFATGQPVVAYGVCKVVDSKHPDFKAGMAGMTAYAGLYEVCKPKKGDKVYISSAFGAVGQIVGQFAKLMGYYVVGSAGNQEKVPTPLIYLITSYYVVGTARCSAHEHETSWPHCRARADLAIQLRGA</sequence>
<dbReference type="PANTHER" id="PTHR43205">
    <property type="entry name" value="PROSTAGLANDIN REDUCTASE"/>
    <property type="match status" value="1"/>
</dbReference>
<dbReference type="Gene3D" id="3.90.180.10">
    <property type="entry name" value="Medium-chain alcohol dehydrogenases, catalytic domain"/>
    <property type="match status" value="1"/>
</dbReference>
<dbReference type="Pfam" id="PF16884">
    <property type="entry name" value="ADH_N_2"/>
    <property type="match status" value="1"/>
</dbReference>
<protein>
    <submittedName>
        <fullName evidence="3">2-alkenal reductase (NADP(+)-dependent)-like</fullName>
    </submittedName>
</protein>
<dbReference type="InterPro" id="IPR036291">
    <property type="entry name" value="NAD(P)-bd_dom_sf"/>
</dbReference>
<reference evidence="3 4" key="1">
    <citation type="submission" date="2019-09" db="EMBL/GenBank/DDBJ databases">
        <authorList>
            <person name="Ou C."/>
        </authorList>
    </citation>
    <scope>NUCLEOTIDE SEQUENCE [LARGE SCALE GENOMIC DNA]</scope>
    <source>
        <strain evidence="3">S2</strain>
        <tissue evidence="3">Leaf</tissue>
    </source>
</reference>
<dbReference type="EMBL" id="SMOL01000401">
    <property type="protein sequence ID" value="KAB2618910.1"/>
    <property type="molecule type" value="Genomic_DNA"/>
</dbReference>
<keyword evidence="4" id="KW-1185">Reference proteome</keyword>
<dbReference type="Gene3D" id="3.40.50.720">
    <property type="entry name" value="NAD(P)-binding Rossmann-like Domain"/>
    <property type="match status" value="1"/>
</dbReference>
<evidence type="ECO:0000259" key="2">
    <source>
        <dbReference type="Pfam" id="PF16884"/>
    </source>
</evidence>
<comment type="caution">
    <text evidence="3">The sequence shown here is derived from an EMBL/GenBank/DDBJ whole genome shotgun (WGS) entry which is preliminary data.</text>
</comment>
<organism evidence="3 4">
    <name type="scientific">Pyrus ussuriensis x Pyrus communis</name>
    <dbReference type="NCBI Taxonomy" id="2448454"/>
    <lineage>
        <taxon>Eukaryota</taxon>
        <taxon>Viridiplantae</taxon>
        <taxon>Streptophyta</taxon>
        <taxon>Embryophyta</taxon>
        <taxon>Tracheophyta</taxon>
        <taxon>Spermatophyta</taxon>
        <taxon>Magnoliopsida</taxon>
        <taxon>eudicotyledons</taxon>
        <taxon>Gunneridae</taxon>
        <taxon>Pentapetalae</taxon>
        <taxon>rosids</taxon>
        <taxon>fabids</taxon>
        <taxon>Rosales</taxon>
        <taxon>Rosaceae</taxon>
        <taxon>Amygdaloideae</taxon>
        <taxon>Maleae</taxon>
        <taxon>Pyrus</taxon>
    </lineage>
</organism>
<proteinExistence type="predicted"/>
<dbReference type="PANTHER" id="PTHR43205:SF32">
    <property type="entry name" value="2-ALKENAL REDUCTASE (NADP(+)-DEPENDENT)-LIKE"/>
    <property type="match status" value="1"/>
</dbReference>
<keyword evidence="1" id="KW-0560">Oxidoreductase</keyword>
<dbReference type="Proteomes" id="UP000327157">
    <property type="component" value="Chromosome 15"/>
</dbReference>
<dbReference type="AlphaFoldDB" id="A0A5N5H0M2"/>
<name>A0A5N5H0M2_9ROSA</name>
<evidence type="ECO:0000256" key="1">
    <source>
        <dbReference type="ARBA" id="ARBA00023002"/>
    </source>
</evidence>
<feature type="domain" description="Oxidoreductase N-terminal" evidence="2">
    <location>
        <begin position="9"/>
        <end position="71"/>
    </location>
</feature>
<dbReference type="InterPro" id="IPR011032">
    <property type="entry name" value="GroES-like_sf"/>
</dbReference>
<dbReference type="OrthoDB" id="809632at2759"/>
<dbReference type="InterPro" id="IPR045010">
    <property type="entry name" value="MDR_fam"/>
</dbReference>
<dbReference type="SUPFAM" id="SSF51735">
    <property type="entry name" value="NAD(P)-binding Rossmann-fold domains"/>
    <property type="match status" value="1"/>
</dbReference>
<evidence type="ECO:0000313" key="4">
    <source>
        <dbReference type="Proteomes" id="UP000327157"/>
    </source>
</evidence>